<sequence>MAELSGASEDQAEDIAAFRAALSKLGEDHRRVLQVLFPRIAALQERGDTDGALALVAKIKAILSDPERRPQ</sequence>
<name>A0A2W5XB19_9CAUL</name>
<dbReference type="Proteomes" id="UP000249393">
    <property type="component" value="Unassembled WGS sequence"/>
</dbReference>
<evidence type="ECO:0000313" key="1">
    <source>
        <dbReference type="EMBL" id="PZR34401.1"/>
    </source>
</evidence>
<dbReference type="EMBL" id="QFQZ01000027">
    <property type="protein sequence ID" value="PZR34401.1"/>
    <property type="molecule type" value="Genomic_DNA"/>
</dbReference>
<gene>
    <name evidence="1" type="ORF">DI526_10360</name>
</gene>
<proteinExistence type="predicted"/>
<organism evidence="1 2">
    <name type="scientific">Caulobacter segnis</name>
    <dbReference type="NCBI Taxonomy" id="88688"/>
    <lineage>
        <taxon>Bacteria</taxon>
        <taxon>Pseudomonadati</taxon>
        <taxon>Pseudomonadota</taxon>
        <taxon>Alphaproteobacteria</taxon>
        <taxon>Caulobacterales</taxon>
        <taxon>Caulobacteraceae</taxon>
        <taxon>Caulobacter</taxon>
    </lineage>
</organism>
<comment type="caution">
    <text evidence="1">The sequence shown here is derived from an EMBL/GenBank/DDBJ whole genome shotgun (WGS) entry which is preliminary data.</text>
</comment>
<dbReference type="AlphaFoldDB" id="A0A2W5XB19"/>
<evidence type="ECO:0000313" key="2">
    <source>
        <dbReference type="Proteomes" id="UP000249393"/>
    </source>
</evidence>
<dbReference type="RefSeq" id="WP_304277348.1">
    <property type="nucleotide sequence ID" value="NZ_QFQZ01000027.1"/>
</dbReference>
<reference evidence="1 2" key="1">
    <citation type="submission" date="2017-08" db="EMBL/GenBank/DDBJ databases">
        <title>Infants hospitalized years apart are colonized by the same room-sourced microbial strains.</title>
        <authorList>
            <person name="Brooks B."/>
            <person name="Olm M.R."/>
            <person name="Firek B.A."/>
            <person name="Baker R."/>
            <person name="Thomas B.C."/>
            <person name="Morowitz M.J."/>
            <person name="Banfield J.F."/>
        </authorList>
    </citation>
    <scope>NUCLEOTIDE SEQUENCE [LARGE SCALE GENOMIC DNA]</scope>
    <source>
        <strain evidence="1">S2_003_000_R2_4</strain>
    </source>
</reference>
<accession>A0A2W5XB19</accession>
<protein>
    <submittedName>
        <fullName evidence="1">Uncharacterized protein</fullName>
    </submittedName>
</protein>